<proteinExistence type="inferred from homology"/>
<dbReference type="Pfam" id="PF04542">
    <property type="entry name" value="Sigma70_r2"/>
    <property type="match status" value="1"/>
</dbReference>
<sequence>MGIKQVPYPRGQLLEEVMNQYGNDVLYLAFSYVKNYEMAEDLAQDVFIRFYEKIDTFRGEASYRTWLYRITVNRCKDYLRSWNYNKTFLNDKIVDFVKGNASSPEQIVVSNDENEELTMHVLSLPVKYREVIYLYYFQEMSLQELSDCLIINISTVKTRLTRAKELLREKYPEGVLLDGE</sequence>
<evidence type="ECO:0000256" key="3">
    <source>
        <dbReference type="ARBA" id="ARBA00023082"/>
    </source>
</evidence>
<dbReference type="InterPro" id="IPR013249">
    <property type="entry name" value="RNA_pol_sigma70_r4_t2"/>
</dbReference>
<accession>A0ABS2DJZ4</accession>
<gene>
    <name evidence="7" type="ORF">JR050_13950</name>
</gene>
<dbReference type="SUPFAM" id="SSF88946">
    <property type="entry name" value="Sigma2 domain of RNA polymerase sigma factors"/>
    <property type="match status" value="1"/>
</dbReference>
<dbReference type="EMBL" id="JAFELM010000035">
    <property type="protein sequence ID" value="MBM6618768.1"/>
    <property type="molecule type" value="Genomic_DNA"/>
</dbReference>
<evidence type="ECO:0000259" key="6">
    <source>
        <dbReference type="Pfam" id="PF08281"/>
    </source>
</evidence>
<dbReference type="CDD" id="cd06171">
    <property type="entry name" value="Sigma70_r4"/>
    <property type="match status" value="1"/>
</dbReference>
<comment type="caution">
    <text evidence="7">The sequence shown here is derived from an EMBL/GenBank/DDBJ whole genome shotgun (WGS) entry which is preliminary data.</text>
</comment>
<dbReference type="Gene3D" id="1.10.1740.10">
    <property type="match status" value="1"/>
</dbReference>
<dbReference type="Proteomes" id="UP001518925">
    <property type="component" value="Unassembled WGS sequence"/>
</dbReference>
<dbReference type="PANTHER" id="PTHR43133">
    <property type="entry name" value="RNA POLYMERASE ECF-TYPE SIGMA FACTO"/>
    <property type="match status" value="1"/>
</dbReference>
<dbReference type="NCBIfam" id="NF006930">
    <property type="entry name" value="PRK09415.1"/>
    <property type="match status" value="1"/>
</dbReference>
<dbReference type="InterPro" id="IPR039425">
    <property type="entry name" value="RNA_pol_sigma-70-like"/>
</dbReference>
<dbReference type="Pfam" id="PF08281">
    <property type="entry name" value="Sigma70_r4_2"/>
    <property type="match status" value="1"/>
</dbReference>
<dbReference type="Gene3D" id="1.10.10.10">
    <property type="entry name" value="Winged helix-like DNA-binding domain superfamily/Winged helix DNA-binding domain"/>
    <property type="match status" value="1"/>
</dbReference>
<organism evidence="7 8">
    <name type="scientific">Bacillus suaedaesalsae</name>
    <dbReference type="NCBI Taxonomy" id="2810349"/>
    <lineage>
        <taxon>Bacteria</taxon>
        <taxon>Bacillati</taxon>
        <taxon>Bacillota</taxon>
        <taxon>Bacilli</taxon>
        <taxon>Bacillales</taxon>
        <taxon>Bacillaceae</taxon>
        <taxon>Bacillus</taxon>
    </lineage>
</organism>
<keyword evidence="8" id="KW-1185">Reference proteome</keyword>
<dbReference type="InterPro" id="IPR013325">
    <property type="entry name" value="RNA_pol_sigma_r2"/>
</dbReference>
<evidence type="ECO:0000259" key="5">
    <source>
        <dbReference type="Pfam" id="PF04542"/>
    </source>
</evidence>
<keyword evidence="2" id="KW-0805">Transcription regulation</keyword>
<dbReference type="InterPro" id="IPR013324">
    <property type="entry name" value="RNA_pol_sigma_r3/r4-like"/>
</dbReference>
<dbReference type="SUPFAM" id="SSF88659">
    <property type="entry name" value="Sigma3 and sigma4 domains of RNA polymerase sigma factors"/>
    <property type="match status" value="1"/>
</dbReference>
<evidence type="ECO:0000256" key="1">
    <source>
        <dbReference type="ARBA" id="ARBA00010641"/>
    </source>
</evidence>
<feature type="domain" description="RNA polymerase sigma factor 70 region 4 type 2" evidence="6">
    <location>
        <begin position="122"/>
        <end position="167"/>
    </location>
</feature>
<reference evidence="7 8" key="1">
    <citation type="submission" date="2021-02" db="EMBL/GenBank/DDBJ databases">
        <title>Bacillus sp. RD4P76, an endophyte from a halophyte.</title>
        <authorList>
            <person name="Sun J.-Q."/>
        </authorList>
    </citation>
    <scope>NUCLEOTIDE SEQUENCE [LARGE SCALE GENOMIC DNA]</scope>
    <source>
        <strain evidence="7 8">RD4P76</strain>
    </source>
</reference>
<feature type="domain" description="RNA polymerase sigma-70 region 2" evidence="5">
    <location>
        <begin position="19"/>
        <end position="81"/>
    </location>
</feature>
<keyword evidence="4" id="KW-0804">Transcription</keyword>
<comment type="similarity">
    <text evidence="1">Belongs to the sigma-70 factor family. ECF subfamily.</text>
</comment>
<keyword evidence="3" id="KW-0731">Sigma factor</keyword>
<dbReference type="PANTHER" id="PTHR43133:SF60">
    <property type="entry name" value="RNA POLYMERASE SIGMA FACTOR SIGV"/>
    <property type="match status" value="1"/>
</dbReference>
<evidence type="ECO:0000256" key="4">
    <source>
        <dbReference type="ARBA" id="ARBA00023163"/>
    </source>
</evidence>
<dbReference type="InterPro" id="IPR007627">
    <property type="entry name" value="RNA_pol_sigma70_r2"/>
</dbReference>
<protein>
    <submittedName>
        <fullName evidence="7">Sigma-70 family RNA polymerase sigma factor</fullName>
    </submittedName>
</protein>
<evidence type="ECO:0000313" key="7">
    <source>
        <dbReference type="EMBL" id="MBM6618768.1"/>
    </source>
</evidence>
<evidence type="ECO:0000313" key="8">
    <source>
        <dbReference type="Proteomes" id="UP001518925"/>
    </source>
</evidence>
<evidence type="ECO:0000256" key="2">
    <source>
        <dbReference type="ARBA" id="ARBA00023015"/>
    </source>
</evidence>
<dbReference type="InterPro" id="IPR036388">
    <property type="entry name" value="WH-like_DNA-bd_sf"/>
</dbReference>
<dbReference type="RefSeq" id="WP_204204118.1">
    <property type="nucleotide sequence ID" value="NZ_JAFELM010000035.1"/>
</dbReference>
<dbReference type="NCBIfam" id="TIGR02937">
    <property type="entry name" value="sigma70-ECF"/>
    <property type="match status" value="1"/>
</dbReference>
<name>A0ABS2DJZ4_9BACI</name>
<dbReference type="InterPro" id="IPR014284">
    <property type="entry name" value="RNA_pol_sigma-70_dom"/>
</dbReference>